<organism evidence="2">
    <name type="scientific">viral metagenome</name>
    <dbReference type="NCBI Taxonomy" id="1070528"/>
    <lineage>
        <taxon>unclassified sequences</taxon>
        <taxon>metagenomes</taxon>
        <taxon>organismal metagenomes</taxon>
    </lineage>
</organism>
<sequence>MFDIIIITGILITTFTMIIGTNHPNTLFGLNVGLIVILFGVLMCLIKKWNESFSVKNIYELVLDVLPYFFIIFSIIISVYIIGKYSKKISSDLVSDSFKNFKNWFLIFTLIQVTSILYYNSRPNDKKKSDFLIYVLGIFNSVFLIIMYTSLVYFTTDGFRNITM</sequence>
<keyword evidence="1" id="KW-0472">Membrane</keyword>
<keyword evidence="1" id="KW-0812">Transmembrane</keyword>
<accession>A0A6C0DHN2</accession>
<feature type="transmembrane region" description="Helical" evidence="1">
    <location>
        <begin position="58"/>
        <end position="81"/>
    </location>
</feature>
<dbReference type="AlphaFoldDB" id="A0A6C0DHN2"/>
<proteinExistence type="predicted"/>
<feature type="transmembrane region" description="Helical" evidence="1">
    <location>
        <begin position="5"/>
        <end position="21"/>
    </location>
</feature>
<protein>
    <submittedName>
        <fullName evidence="2">Uncharacterized protein</fullName>
    </submittedName>
</protein>
<name>A0A6C0DHN2_9ZZZZ</name>
<feature type="transmembrane region" description="Helical" evidence="1">
    <location>
        <begin position="101"/>
        <end position="119"/>
    </location>
</feature>
<feature type="transmembrane region" description="Helical" evidence="1">
    <location>
        <begin position="27"/>
        <end position="46"/>
    </location>
</feature>
<feature type="transmembrane region" description="Helical" evidence="1">
    <location>
        <begin position="131"/>
        <end position="154"/>
    </location>
</feature>
<reference evidence="2" key="1">
    <citation type="journal article" date="2020" name="Nature">
        <title>Giant virus diversity and host interactions through global metagenomics.</title>
        <authorList>
            <person name="Schulz F."/>
            <person name="Roux S."/>
            <person name="Paez-Espino D."/>
            <person name="Jungbluth S."/>
            <person name="Walsh D.A."/>
            <person name="Denef V.J."/>
            <person name="McMahon K.D."/>
            <person name="Konstantinidis K.T."/>
            <person name="Eloe-Fadrosh E.A."/>
            <person name="Kyrpides N.C."/>
            <person name="Woyke T."/>
        </authorList>
    </citation>
    <scope>NUCLEOTIDE SEQUENCE</scope>
    <source>
        <strain evidence="2">GVMAG-M-3300023174-144</strain>
    </source>
</reference>
<keyword evidence="1" id="KW-1133">Transmembrane helix</keyword>
<evidence type="ECO:0000256" key="1">
    <source>
        <dbReference type="SAM" id="Phobius"/>
    </source>
</evidence>
<dbReference type="EMBL" id="MN739600">
    <property type="protein sequence ID" value="QHT15045.1"/>
    <property type="molecule type" value="Genomic_DNA"/>
</dbReference>
<evidence type="ECO:0000313" key="2">
    <source>
        <dbReference type="EMBL" id="QHT15045.1"/>
    </source>
</evidence>